<dbReference type="InterPro" id="IPR017379">
    <property type="entry name" value="GIPC1/2/3"/>
</dbReference>
<organism evidence="3 4">
    <name type="scientific">Parthenolecanium corni</name>
    <dbReference type="NCBI Taxonomy" id="536013"/>
    <lineage>
        <taxon>Eukaryota</taxon>
        <taxon>Metazoa</taxon>
        <taxon>Ecdysozoa</taxon>
        <taxon>Arthropoda</taxon>
        <taxon>Hexapoda</taxon>
        <taxon>Insecta</taxon>
        <taxon>Pterygota</taxon>
        <taxon>Neoptera</taxon>
        <taxon>Paraneoptera</taxon>
        <taxon>Hemiptera</taxon>
        <taxon>Sternorrhyncha</taxon>
        <taxon>Coccoidea</taxon>
        <taxon>Coccidae</taxon>
        <taxon>Parthenolecanium</taxon>
    </lineage>
</organism>
<feature type="compositionally biased region" description="Polar residues" evidence="1">
    <location>
        <begin position="91"/>
        <end position="101"/>
    </location>
</feature>
<name>A0AAN9TRT5_9HEMI</name>
<feature type="region of interest" description="Disordered" evidence="1">
    <location>
        <begin position="1"/>
        <end position="101"/>
    </location>
</feature>
<dbReference type="PANTHER" id="PTHR12259">
    <property type="entry name" value="RGS-GAIP INTERACTING PROTEIN GIPC"/>
    <property type="match status" value="1"/>
</dbReference>
<gene>
    <name evidence="3" type="ORF">V9T40_003711</name>
</gene>
<evidence type="ECO:0000313" key="4">
    <source>
        <dbReference type="Proteomes" id="UP001367676"/>
    </source>
</evidence>
<evidence type="ECO:0000259" key="2">
    <source>
        <dbReference type="Pfam" id="PF25083"/>
    </source>
</evidence>
<dbReference type="PANTHER" id="PTHR12259:SF1">
    <property type="entry name" value="GH21964P"/>
    <property type="match status" value="1"/>
</dbReference>
<dbReference type="AlphaFoldDB" id="A0AAN9TRT5"/>
<dbReference type="Proteomes" id="UP001367676">
    <property type="component" value="Unassembled WGS sequence"/>
</dbReference>
<dbReference type="Pfam" id="PF25083">
    <property type="entry name" value="GIPC1_GH1"/>
    <property type="match status" value="1"/>
</dbReference>
<reference evidence="3 4" key="1">
    <citation type="submission" date="2024-03" db="EMBL/GenBank/DDBJ databases">
        <title>Adaptation during the transition from Ophiocordyceps entomopathogen to insect associate is accompanied by gene loss and intensified selection.</title>
        <authorList>
            <person name="Ward C.M."/>
            <person name="Onetto C.A."/>
            <person name="Borneman A.R."/>
        </authorList>
    </citation>
    <scope>NUCLEOTIDE SEQUENCE [LARGE SCALE GENOMIC DNA]</scope>
    <source>
        <strain evidence="3">AWRI1</strain>
        <tissue evidence="3">Single Adult Female</tissue>
    </source>
</reference>
<comment type="caution">
    <text evidence="3">The sequence shown here is derived from an EMBL/GenBank/DDBJ whole genome shotgun (WGS) entry which is preliminary data.</text>
</comment>
<dbReference type="InterPro" id="IPR056814">
    <property type="entry name" value="GIPC1-3_GH1"/>
</dbReference>
<feature type="compositionally biased region" description="Basic and acidic residues" evidence="1">
    <location>
        <begin position="34"/>
        <end position="46"/>
    </location>
</feature>
<evidence type="ECO:0000313" key="3">
    <source>
        <dbReference type="EMBL" id="KAK7603712.1"/>
    </source>
</evidence>
<feature type="domain" description="GIPC1-3 GH1" evidence="2">
    <location>
        <begin position="139"/>
        <end position="179"/>
    </location>
</feature>
<protein>
    <recommendedName>
        <fullName evidence="2">GIPC1-3 GH1 domain-containing protein</fullName>
    </recommendedName>
</protein>
<proteinExistence type="predicted"/>
<keyword evidence="4" id="KW-1185">Reference proteome</keyword>
<sequence>MSYLHRGAEESSEPQSPLAGHQTMPLFGGRKIFRKEGDSVKSERVDMTNTPPASPARSTFDAKVSTALDSRHSRGKDGGGSEDRNNGTAGGPTSQFCQQQHLSRPQIRGACAENYVEQAAAKAAAREIVMTEAEKQKLVFHCQQAQGSPTGLISGFSNVKELYEKIAECYDFSSNEVRFWLRIEKGWINGRFKKLRILNFKKTQFRKFPESKEVKNQRCQAKL</sequence>
<feature type="compositionally biased region" description="Basic and acidic residues" evidence="1">
    <location>
        <begin position="69"/>
        <end position="85"/>
    </location>
</feature>
<evidence type="ECO:0000256" key="1">
    <source>
        <dbReference type="SAM" id="MobiDB-lite"/>
    </source>
</evidence>
<accession>A0AAN9TRT5</accession>
<dbReference type="EMBL" id="JBBCAQ010000006">
    <property type="protein sequence ID" value="KAK7603712.1"/>
    <property type="molecule type" value="Genomic_DNA"/>
</dbReference>